<dbReference type="Proteomes" id="UP000253426">
    <property type="component" value="Unassembled WGS sequence"/>
</dbReference>
<feature type="region of interest" description="Disordered" evidence="1">
    <location>
        <begin position="1"/>
        <end position="34"/>
    </location>
</feature>
<name>A0A366H7G6_9BACT</name>
<reference evidence="2 3" key="1">
    <citation type="submission" date="2018-06" db="EMBL/GenBank/DDBJ databases">
        <title>Genomic Encyclopedia of Type Strains, Phase IV (KMG-IV): sequencing the most valuable type-strain genomes for metagenomic binning, comparative biology and taxonomic classification.</title>
        <authorList>
            <person name="Goeker M."/>
        </authorList>
    </citation>
    <scope>NUCLEOTIDE SEQUENCE [LARGE SCALE GENOMIC DNA]</scope>
    <source>
        <strain evidence="2 3">DSM 25532</strain>
    </source>
</reference>
<sequence>MTLHARRSVAPLKLPLPNPSLKGFAISPRSKERGSVEASVGVVLIFKTTPSPRSKERGSVEASALRDHGIPSALSPRSKERGSVEAILPPFPPGPPRPALHARRSVAPLKPWVPCRTSSPGTALHARRSVAPLKQAQGPRK</sequence>
<evidence type="ECO:0000313" key="3">
    <source>
        <dbReference type="Proteomes" id="UP000253426"/>
    </source>
</evidence>
<feature type="compositionally biased region" description="Pro residues" evidence="1">
    <location>
        <begin position="89"/>
        <end position="98"/>
    </location>
</feature>
<gene>
    <name evidence="2" type="ORF">DES53_112110</name>
</gene>
<feature type="region of interest" description="Disordered" evidence="1">
    <location>
        <begin position="50"/>
        <end position="101"/>
    </location>
</feature>
<feature type="compositionally biased region" description="Basic and acidic residues" evidence="1">
    <location>
        <begin position="53"/>
        <end position="69"/>
    </location>
</feature>
<evidence type="ECO:0000313" key="2">
    <source>
        <dbReference type="EMBL" id="RBP38112.1"/>
    </source>
</evidence>
<dbReference type="AlphaFoldDB" id="A0A366H7G6"/>
<organism evidence="2 3">
    <name type="scientific">Roseimicrobium gellanilyticum</name>
    <dbReference type="NCBI Taxonomy" id="748857"/>
    <lineage>
        <taxon>Bacteria</taxon>
        <taxon>Pseudomonadati</taxon>
        <taxon>Verrucomicrobiota</taxon>
        <taxon>Verrucomicrobiia</taxon>
        <taxon>Verrucomicrobiales</taxon>
        <taxon>Verrucomicrobiaceae</taxon>
        <taxon>Roseimicrobium</taxon>
    </lineage>
</organism>
<dbReference type="EMBL" id="QNRR01000012">
    <property type="protein sequence ID" value="RBP38112.1"/>
    <property type="molecule type" value="Genomic_DNA"/>
</dbReference>
<comment type="caution">
    <text evidence="2">The sequence shown here is derived from an EMBL/GenBank/DDBJ whole genome shotgun (WGS) entry which is preliminary data.</text>
</comment>
<accession>A0A366H7G6</accession>
<protein>
    <submittedName>
        <fullName evidence="2">Uncharacterized protein</fullName>
    </submittedName>
</protein>
<evidence type="ECO:0000256" key="1">
    <source>
        <dbReference type="SAM" id="MobiDB-lite"/>
    </source>
</evidence>
<keyword evidence="3" id="KW-1185">Reference proteome</keyword>
<feature type="compositionally biased region" description="Low complexity" evidence="1">
    <location>
        <begin position="11"/>
        <end position="22"/>
    </location>
</feature>
<proteinExistence type="predicted"/>
<feature type="region of interest" description="Disordered" evidence="1">
    <location>
        <begin position="118"/>
        <end position="141"/>
    </location>
</feature>